<feature type="transmembrane region" description="Helical" evidence="2">
    <location>
        <begin position="86"/>
        <end position="105"/>
    </location>
</feature>
<feature type="region of interest" description="Disordered" evidence="1">
    <location>
        <begin position="1"/>
        <end position="23"/>
    </location>
</feature>
<keyword evidence="2" id="KW-0812">Transmembrane</keyword>
<evidence type="ECO:0000256" key="1">
    <source>
        <dbReference type="SAM" id="MobiDB-lite"/>
    </source>
</evidence>
<organism evidence="3 4">
    <name type="scientific">Prorocentrum cordatum</name>
    <dbReference type="NCBI Taxonomy" id="2364126"/>
    <lineage>
        <taxon>Eukaryota</taxon>
        <taxon>Sar</taxon>
        <taxon>Alveolata</taxon>
        <taxon>Dinophyceae</taxon>
        <taxon>Prorocentrales</taxon>
        <taxon>Prorocentraceae</taxon>
        <taxon>Prorocentrum</taxon>
    </lineage>
</organism>
<keyword evidence="4" id="KW-1185">Reference proteome</keyword>
<sequence>MQQAGDYQKGGPPPRGSSVTSEEGACCPAPASARGRRQGGCCPKARRRFFDEQQCTTGPCQWLSSALLWLVLIGAYFWVNHDLFRPLLFSSPVIIVLAISLSSSVCGLPGPPNCQKLGIFSVMMFLIYWTVYKTYGAQCRSAWAMVMLSDEDFRSNATKVEETIHEYLRDDFATSENDQFDDNFEKQAKSWLEAGSKLAKAAHVPDAPAGVGMADMFNSSARSEAPEQDNGSSSHSSTSSKSSSPSREWGVVAEQWGGKSGTSSQTSPASPISPASPPVQNAPFDASVAMDGEAAVEAAVQDAGEEWFKPWSNGDSLHNLLLRAYCLHHRRDPFLPHVYPLTKFGIGGHEVHFKLPCTFGTCVLTESRESGTGKLVYLWVLVGMGIFQWLHGRLTGLPNSACWQWLWACTLPLWTIALVQSTGELASLELPELVGYSMQSARDMVVHPFNGEWETSAMTTAEEKDAAIAMRDRDTEHIVFVTFLVAAVVAFCFRQKIGDFLGLHDWLPRFSLLGGSDRHEFQVCVWKVEPRGVPGDDGRGSLGLADGGGGGTSWPGWLFGGGSGPVGCMASPRAINRATLPFELTVHLTYAGDELKRSEKTRPAEEGLMVSNVYYVRECFKLNIETINSSDFIVEMRGIMGGNLFRSTVAIGPEMLDQAFRRSSQAHSQRIYEEQFGAMKNSRFEEDRMRSLGFQGYPGNNGGEIWLAFCDY</sequence>
<feature type="compositionally biased region" description="Low complexity" evidence="1">
    <location>
        <begin position="262"/>
        <end position="273"/>
    </location>
</feature>
<dbReference type="Proteomes" id="UP001189429">
    <property type="component" value="Unassembled WGS sequence"/>
</dbReference>
<keyword evidence="2" id="KW-1133">Transmembrane helix</keyword>
<feature type="region of interest" description="Disordered" evidence="1">
    <location>
        <begin position="220"/>
        <end position="284"/>
    </location>
</feature>
<comment type="caution">
    <text evidence="3">The sequence shown here is derived from an EMBL/GenBank/DDBJ whole genome shotgun (WGS) entry which is preliminary data.</text>
</comment>
<feature type="compositionally biased region" description="Low complexity" evidence="1">
    <location>
        <begin position="232"/>
        <end position="246"/>
    </location>
</feature>
<proteinExistence type="predicted"/>
<feature type="transmembrane region" description="Helical" evidence="2">
    <location>
        <begin position="62"/>
        <end position="79"/>
    </location>
</feature>
<evidence type="ECO:0000313" key="4">
    <source>
        <dbReference type="Proteomes" id="UP001189429"/>
    </source>
</evidence>
<name>A0ABN9SAS6_9DINO</name>
<reference evidence="3" key="1">
    <citation type="submission" date="2023-10" db="EMBL/GenBank/DDBJ databases">
        <authorList>
            <person name="Chen Y."/>
            <person name="Shah S."/>
            <person name="Dougan E. K."/>
            <person name="Thang M."/>
            <person name="Chan C."/>
        </authorList>
    </citation>
    <scope>NUCLEOTIDE SEQUENCE [LARGE SCALE GENOMIC DNA]</scope>
</reference>
<keyword evidence="2" id="KW-0472">Membrane</keyword>
<dbReference type="EMBL" id="CAUYUJ010010001">
    <property type="protein sequence ID" value="CAK0828239.1"/>
    <property type="molecule type" value="Genomic_DNA"/>
</dbReference>
<evidence type="ECO:0000313" key="3">
    <source>
        <dbReference type="EMBL" id="CAK0828239.1"/>
    </source>
</evidence>
<accession>A0ABN9SAS6</accession>
<evidence type="ECO:0000256" key="2">
    <source>
        <dbReference type="SAM" id="Phobius"/>
    </source>
</evidence>
<feature type="transmembrane region" description="Helical" evidence="2">
    <location>
        <begin position="117"/>
        <end position="135"/>
    </location>
</feature>
<protein>
    <submittedName>
        <fullName evidence="3">Uncharacterized protein</fullName>
    </submittedName>
</protein>
<gene>
    <name evidence="3" type="ORF">PCOR1329_LOCUS27519</name>
</gene>